<dbReference type="EMBL" id="LR743504">
    <property type="protein sequence ID" value="CAA2100274.1"/>
    <property type="molecule type" value="Genomic_DNA"/>
</dbReference>
<sequence length="380" mass="40377">MILSPPLRDTAEGLARLFAERAEGHDRAGRFAHDNIADLRNAGLPGLIVPRRLGGGGAGLGAAAMVVGTLARGEPSTALVVTMHFLQHGLIHAREHWPRAIADRLGRAAVEDGALINALRVEPGLGTPARGGLPETVARATATGWRISGRKIYSTGSPALTHGLVFVRTDEAEPRIGNILVPMASPGVRIEETWDHLGLRASGSHDVIFEDVEVPADHAVDLRPPEGWRKADADQQAWSTTMLSALYDGVARSAQAWFIAFARDRKPGSLGQSLATLPRFQDAIGENERLLSLNARLIRSVAAEADGGACPSIAESGFLKATVTENAIQVVQRAVELAGNPGLSRANPLERHLRDVLCGRIHWPQADAVRVSAGRAALGL</sequence>
<dbReference type="Pfam" id="PF08028">
    <property type="entry name" value="Acyl-CoA_dh_2"/>
    <property type="match status" value="1"/>
</dbReference>
<dbReference type="InterPro" id="IPR036250">
    <property type="entry name" value="AcylCo_DH-like_C"/>
</dbReference>
<name>A0A679IVW1_9HYPH</name>
<dbReference type="CDD" id="cd00567">
    <property type="entry name" value="ACAD"/>
    <property type="match status" value="1"/>
</dbReference>
<feature type="domain" description="Acyl-CoA dehydrogenase/oxidase N-terminal" evidence="4">
    <location>
        <begin position="8"/>
        <end position="84"/>
    </location>
</feature>
<keyword evidence="1" id="KW-0285">Flavoprotein</keyword>
<dbReference type="EC" id="1.3.99.-" evidence="6"/>
<dbReference type="InterPro" id="IPR037069">
    <property type="entry name" value="AcylCoA_DH/ox_N_sf"/>
</dbReference>
<dbReference type="InterPro" id="IPR052547">
    <property type="entry name" value="Mito_Isobutyryl-CoADH"/>
</dbReference>
<protein>
    <submittedName>
        <fullName evidence="6">Acyl-CoA dehydrogenase YdbM</fullName>
        <ecNumber evidence="6">1.3.99.-</ecNumber>
    </submittedName>
</protein>
<feature type="domain" description="Acyl-CoA oxidase/dehydrogenase middle" evidence="3">
    <location>
        <begin position="122"/>
        <end position="212"/>
    </location>
</feature>
<dbReference type="PANTHER" id="PTHR43831:SF1">
    <property type="entry name" value="ISOBUTYRYL-COA DEHYDROGENASE, MITOCHONDRIAL"/>
    <property type="match status" value="1"/>
</dbReference>
<accession>A0A679IVW1</accession>
<feature type="domain" description="Acyl-CoA dehydrogenase C-terminal" evidence="5">
    <location>
        <begin position="243"/>
        <end position="362"/>
    </location>
</feature>
<dbReference type="AlphaFoldDB" id="A0A679IVW1"/>
<dbReference type="Gene3D" id="1.20.140.10">
    <property type="entry name" value="Butyryl-CoA Dehydrogenase, subunit A, domain 3"/>
    <property type="match status" value="1"/>
</dbReference>
<organism evidence="6">
    <name type="scientific">Methylobacterium bullatum</name>
    <dbReference type="NCBI Taxonomy" id="570505"/>
    <lineage>
        <taxon>Bacteria</taxon>
        <taxon>Pseudomonadati</taxon>
        <taxon>Pseudomonadota</taxon>
        <taxon>Alphaproteobacteria</taxon>
        <taxon>Hyphomicrobiales</taxon>
        <taxon>Methylobacteriaceae</taxon>
        <taxon>Methylobacterium</taxon>
    </lineage>
</organism>
<dbReference type="Gene3D" id="2.40.110.10">
    <property type="entry name" value="Butyryl-CoA Dehydrogenase, subunit A, domain 2"/>
    <property type="match status" value="1"/>
</dbReference>
<dbReference type="Pfam" id="PF02770">
    <property type="entry name" value="Acyl-CoA_dh_M"/>
    <property type="match status" value="1"/>
</dbReference>
<dbReference type="PANTHER" id="PTHR43831">
    <property type="entry name" value="ISOBUTYRYL-COA DEHYDROGENASE"/>
    <property type="match status" value="1"/>
</dbReference>
<dbReference type="Gene3D" id="1.10.540.10">
    <property type="entry name" value="Acyl-CoA dehydrogenase/oxidase, N-terminal domain"/>
    <property type="match status" value="1"/>
</dbReference>
<reference evidence="6" key="1">
    <citation type="submission" date="2019-12" db="EMBL/GenBank/DDBJ databases">
        <authorList>
            <person name="Cremers G."/>
        </authorList>
    </citation>
    <scope>NUCLEOTIDE SEQUENCE</scope>
    <source>
        <strain evidence="6">Mbul1</strain>
    </source>
</reference>
<evidence type="ECO:0000259" key="4">
    <source>
        <dbReference type="Pfam" id="PF02771"/>
    </source>
</evidence>
<dbReference type="PIRSF" id="PIRSF016578">
    <property type="entry name" value="HsaA"/>
    <property type="match status" value="1"/>
</dbReference>
<gene>
    <name evidence="6" type="primary">ydbM</name>
    <name evidence="6" type="ORF">MBUL_00588</name>
</gene>
<evidence type="ECO:0000256" key="1">
    <source>
        <dbReference type="ARBA" id="ARBA00022630"/>
    </source>
</evidence>
<proteinExistence type="predicted"/>
<dbReference type="InterPro" id="IPR006091">
    <property type="entry name" value="Acyl-CoA_Oxase/DH_mid-dom"/>
</dbReference>
<keyword evidence="2 6" id="KW-0560">Oxidoreductase</keyword>
<dbReference type="SUPFAM" id="SSF47203">
    <property type="entry name" value="Acyl-CoA dehydrogenase C-terminal domain-like"/>
    <property type="match status" value="1"/>
</dbReference>
<dbReference type="GO" id="GO:0016627">
    <property type="term" value="F:oxidoreductase activity, acting on the CH-CH group of donors"/>
    <property type="evidence" value="ECO:0007669"/>
    <property type="project" value="InterPro"/>
</dbReference>
<dbReference type="InterPro" id="IPR046373">
    <property type="entry name" value="Acyl-CoA_Oxase/DH_mid-dom_sf"/>
</dbReference>
<dbReference type="InterPro" id="IPR013107">
    <property type="entry name" value="Acyl-CoA_DH_C"/>
</dbReference>
<evidence type="ECO:0000256" key="2">
    <source>
        <dbReference type="ARBA" id="ARBA00023002"/>
    </source>
</evidence>
<evidence type="ECO:0000259" key="5">
    <source>
        <dbReference type="Pfam" id="PF08028"/>
    </source>
</evidence>
<dbReference type="InterPro" id="IPR013786">
    <property type="entry name" value="AcylCoA_DH/ox_N"/>
</dbReference>
<evidence type="ECO:0000259" key="3">
    <source>
        <dbReference type="Pfam" id="PF02770"/>
    </source>
</evidence>
<evidence type="ECO:0000313" key="6">
    <source>
        <dbReference type="EMBL" id="CAA2100274.1"/>
    </source>
</evidence>
<dbReference type="GO" id="GO:0050660">
    <property type="term" value="F:flavin adenine dinucleotide binding"/>
    <property type="evidence" value="ECO:0007669"/>
    <property type="project" value="InterPro"/>
</dbReference>
<dbReference type="SUPFAM" id="SSF56645">
    <property type="entry name" value="Acyl-CoA dehydrogenase NM domain-like"/>
    <property type="match status" value="1"/>
</dbReference>
<dbReference type="InterPro" id="IPR009100">
    <property type="entry name" value="AcylCoA_DH/oxidase_NM_dom_sf"/>
</dbReference>
<dbReference type="Pfam" id="PF02771">
    <property type="entry name" value="Acyl-CoA_dh_N"/>
    <property type="match status" value="1"/>
</dbReference>